<sequence>MFASCHTLVGIRITSCISTGRYGQPPSCLRIEHMIWKKETHARSKFHGEWGLQACRCWLWLRWGSTHPANKTESLASRWFTT</sequence>
<dbReference type="KEGG" id="clup:CLUP02_01244"/>
<dbReference type="RefSeq" id="XP_049136243.1">
    <property type="nucleotide sequence ID" value="XM_049280286.1"/>
</dbReference>
<name>A0A9Q8SCK4_9PEZI</name>
<reference evidence="1" key="1">
    <citation type="journal article" date="2021" name="Mol. Plant Microbe Interact.">
        <title>Complete Genome Sequence of the Plant-Pathogenic Fungus Colletotrichum lupini.</title>
        <authorList>
            <person name="Baroncelli R."/>
            <person name="Pensec F."/>
            <person name="Da Lio D."/>
            <person name="Boufleur T."/>
            <person name="Vicente I."/>
            <person name="Sarrocco S."/>
            <person name="Picot A."/>
            <person name="Baraldi E."/>
            <person name="Sukno S."/>
            <person name="Thon M."/>
            <person name="Le Floch G."/>
        </authorList>
    </citation>
    <scope>NUCLEOTIDE SEQUENCE</scope>
    <source>
        <strain evidence="1">IMI 504893</strain>
    </source>
</reference>
<accession>A0A9Q8SCK4</accession>
<keyword evidence="2" id="KW-1185">Reference proteome</keyword>
<dbReference type="AlphaFoldDB" id="A0A9Q8SCK4"/>
<protein>
    <submittedName>
        <fullName evidence="1">Uncharacterized protein</fullName>
    </submittedName>
</protein>
<dbReference type="Proteomes" id="UP000830671">
    <property type="component" value="Chromosome 1"/>
</dbReference>
<proteinExistence type="predicted"/>
<evidence type="ECO:0000313" key="2">
    <source>
        <dbReference type="Proteomes" id="UP000830671"/>
    </source>
</evidence>
<evidence type="ECO:0000313" key="1">
    <source>
        <dbReference type="EMBL" id="UQC74593.1"/>
    </source>
</evidence>
<dbReference type="EMBL" id="CP019471">
    <property type="protein sequence ID" value="UQC74593.1"/>
    <property type="molecule type" value="Genomic_DNA"/>
</dbReference>
<gene>
    <name evidence="1" type="ORF">CLUP02_01244</name>
</gene>
<dbReference type="GeneID" id="73335296"/>
<organism evidence="1 2">
    <name type="scientific">Colletotrichum lupini</name>
    <dbReference type="NCBI Taxonomy" id="145971"/>
    <lineage>
        <taxon>Eukaryota</taxon>
        <taxon>Fungi</taxon>
        <taxon>Dikarya</taxon>
        <taxon>Ascomycota</taxon>
        <taxon>Pezizomycotina</taxon>
        <taxon>Sordariomycetes</taxon>
        <taxon>Hypocreomycetidae</taxon>
        <taxon>Glomerellales</taxon>
        <taxon>Glomerellaceae</taxon>
        <taxon>Colletotrichum</taxon>
        <taxon>Colletotrichum acutatum species complex</taxon>
    </lineage>
</organism>